<evidence type="ECO:0000259" key="18">
    <source>
        <dbReference type="PROSITE" id="PS50109"/>
    </source>
</evidence>
<keyword evidence="9" id="KW-0067">ATP-binding</keyword>
<dbReference type="SUPFAM" id="SSF47384">
    <property type="entry name" value="Homodimeric domain of signal transducing histidine kinase"/>
    <property type="match status" value="1"/>
</dbReference>
<name>A0A930BTR8_9RHOO</name>
<dbReference type="InterPro" id="IPR011006">
    <property type="entry name" value="CheY-like_superfamily"/>
</dbReference>
<evidence type="ECO:0000259" key="21">
    <source>
        <dbReference type="PROSITE" id="PS50113"/>
    </source>
</evidence>
<dbReference type="CDD" id="cd12914">
    <property type="entry name" value="PDC1_DGC_like"/>
    <property type="match status" value="1"/>
</dbReference>
<dbReference type="InterPro" id="IPR003661">
    <property type="entry name" value="HisK_dim/P_dom"/>
</dbReference>
<dbReference type="Gene3D" id="3.30.565.10">
    <property type="entry name" value="Histidine kinase-like ATPase, C-terminal domain"/>
    <property type="match status" value="1"/>
</dbReference>
<keyword evidence="6 17" id="KW-0812">Transmembrane</keyword>
<dbReference type="InterPro" id="IPR036097">
    <property type="entry name" value="HisK_dim/P_sf"/>
</dbReference>
<dbReference type="SMART" id="SM00388">
    <property type="entry name" value="HisKA"/>
    <property type="match status" value="1"/>
</dbReference>
<dbReference type="SUPFAM" id="SSF55785">
    <property type="entry name" value="PYP-like sensor domain (PAS domain)"/>
    <property type="match status" value="1"/>
</dbReference>
<feature type="domain" description="PAC" evidence="21">
    <location>
        <begin position="402"/>
        <end position="454"/>
    </location>
</feature>
<dbReference type="SMART" id="SM00091">
    <property type="entry name" value="PAS"/>
    <property type="match status" value="1"/>
</dbReference>
<organism evidence="22 23">
    <name type="scientific">Dechloromonas agitata</name>
    <dbReference type="NCBI Taxonomy" id="73030"/>
    <lineage>
        <taxon>Bacteria</taxon>
        <taxon>Pseudomonadati</taxon>
        <taxon>Pseudomonadota</taxon>
        <taxon>Betaproteobacteria</taxon>
        <taxon>Rhodocyclales</taxon>
        <taxon>Azonexaceae</taxon>
        <taxon>Dechloromonas</taxon>
    </lineage>
</organism>
<dbReference type="CDD" id="cd17546">
    <property type="entry name" value="REC_hyHK_CKI1_RcsC-like"/>
    <property type="match status" value="1"/>
</dbReference>
<evidence type="ECO:0000256" key="10">
    <source>
        <dbReference type="ARBA" id="ARBA00022989"/>
    </source>
</evidence>
<dbReference type="EMBL" id="JABZMI010000151">
    <property type="protein sequence ID" value="MBF1165096.1"/>
    <property type="molecule type" value="Genomic_DNA"/>
</dbReference>
<dbReference type="Pfam" id="PF00072">
    <property type="entry name" value="Response_reg"/>
    <property type="match status" value="1"/>
</dbReference>
<comment type="subcellular location">
    <subcellularLocation>
        <location evidence="2">Membrane</location>
    </subcellularLocation>
</comment>
<dbReference type="Gene3D" id="3.40.50.2300">
    <property type="match status" value="1"/>
</dbReference>
<keyword evidence="11" id="KW-0902">Two-component regulatory system</keyword>
<dbReference type="AlphaFoldDB" id="A0A930BTR8"/>
<dbReference type="PROSITE" id="PS50113">
    <property type="entry name" value="PAC"/>
    <property type="match status" value="1"/>
</dbReference>
<dbReference type="SMART" id="SM00448">
    <property type="entry name" value="REC"/>
    <property type="match status" value="1"/>
</dbReference>
<dbReference type="Gene3D" id="3.30.450.20">
    <property type="entry name" value="PAS domain"/>
    <property type="match status" value="3"/>
</dbReference>
<feature type="transmembrane region" description="Helical" evidence="17">
    <location>
        <begin position="20"/>
        <end position="38"/>
    </location>
</feature>
<evidence type="ECO:0000256" key="8">
    <source>
        <dbReference type="ARBA" id="ARBA00022777"/>
    </source>
</evidence>
<dbReference type="PROSITE" id="PS50110">
    <property type="entry name" value="RESPONSE_REGULATORY"/>
    <property type="match status" value="1"/>
</dbReference>
<keyword evidence="4 15" id="KW-0597">Phosphoprotein</keyword>
<dbReference type="Pfam" id="PF00512">
    <property type="entry name" value="HisKA"/>
    <property type="match status" value="1"/>
</dbReference>
<evidence type="ECO:0000259" key="19">
    <source>
        <dbReference type="PROSITE" id="PS50110"/>
    </source>
</evidence>
<feature type="transmembrane region" description="Helical" evidence="17">
    <location>
        <begin position="300"/>
        <end position="322"/>
    </location>
</feature>
<dbReference type="NCBIfam" id="TIGR00229">
    <property type="entry name" value="sensory_box"/>
    <property type="match status" value="1"/>
</dbReference>
<dbReference type="GO" id="GO:0016020">
    <property type="term" value="C:membrane"/>
    <property type="evidence" value="ECO:0007669"/>
    <property type="project" value="UniProtKB-SubCell"/>
</dbReference>
<dbReference type="InterPro" id="IPR003594">
    <property type="entry name" value="HATPase_dom"/>
</dbReference>
<dbReference type="InterPro" id="IPR000700">
    <property type="entry name" value="PAS-assoc_C"/>
</dbReference>
<keyword evidence="10 17" id="KW-1133">Transmembrane helix</keyword>
<evidence type="ECO:0000313" key="22">
    <source>
        <dbReference type="EMBL" id="MBF1165096.1"/>
    </source>
</evidence>
<feature type="domain" description="PAS" evidence="20">
    <location>
        <begin position="328"/>
        <end position="398"/>
    </location>
</feature>
<dbReference type="InterPro" id="IPR004358">
    <property type="entry name" value="Sig_transdc_His_kin-like_C"/>
</dbReference>
<sequence length="861" mass="95134">MHPAGQFSPLSSTVLARRFILSWLLLVLLAVSLSLYLLENAQEQQRQRTLLETENLALLVERDVANSLEKIDLLLRDAIDHYAEHLRLGNLDVAALDRFLARQRERQKPLVAIRITNATGEVVVGLDGSSGASALVHDREYFQRLRDDPLLERITSKPVRGKISGKWAIVVARRLPDIDGRFAGIALASIGLDFFQQQFAGLRTGPSGSVAMRDADLALLARAPWNEAVGEPGATRLSDDFREALAANPQAGSYVSGVTSLDGVRRLHVYRFNPEYRFYINVGVSEDAYLEPWHRQRRGILSLLAIFVALSGGAVFMLHRYAGRLGERERVLRTILDTSDGAIFLVDPRGVIVFANERMASMWGLPLEQLIGREYVALIHPDEREIGREKMLKLMASEIPFVRVEREYIREDGKAFWGLLCGRRLLDEAGHFVGLVGLIADVDESRRNARELEVYRQRLEQRVQERTQQLEQAKVAAEAANRAKSAFLANMSHEIRTPMNAIVGLAHLLRRDNPTTRQADRLDKMLGSAEHLLSIINDVLDISKIESGHLALEAAPFRVVDVIERLVCLNADKASAKGLSFRTQVACLPPVLVGDRTRLSQALLNYVSNAIKFTDSGSIVLRAAVLEEDARSLLVRFEVEDSGIGIAPDVLARLFSPFEQADNSTTRKYGGTGLGLAITRHLAELMGGEAGVDSEPGRGSTFWLTVRLGQSVAEDASPAGQPAAQPAPGERAADAGGVRILLVEDEPLNREVATELIREIAGLPLDIAVDGEQALAKVQQARYDLILMDLLMPGIDGLEVTRRIRQLPGYTTTPIVAMTANAFAEDRQRCLAAGMNDHLPKPVDPDRLRAVLQRWLPQPLQ</sequence>
<evidence type="ECO:0000256" key="12">
    <source>
        <dbReference type="ARBA" id="ARBA00023136"/>
    </source>
</evidence>
<dbReference type="InterPro" id="IPR001789">
    <property type="entry name" value="Sig_transdc_resp-reg_receiver"/>
</dbReference>
<dbReference type="CDD" id="cd16922">
    <property type="entry name" value="HATPase_EvgS-ArcB-TorS-like"/>
    <property type="match status" value="1"/>
</dbReference>
<gene>
    <name evidence="22" type="ORF">HXL68_08650</name>
</gene>
<dbReference type="PANTHER" id="PTHR45339">
    <property type="entry name" value="HYBRID SIGNAL TRANSDUCTION HISTIDINE KINASE J"/>
    <property type="match status" value="1"/>
</dbReference>
<evidence type="ECO:0000256" key="4">
    <source>
        <dbReference type="ARBA" id="ARBA00022553"/>
    </source>
</evidence>
<dbReference type="PRINTS" id="PR00344">
    <property type="entry name" value="BCTRLSENSOR"/>
</dbReference>
<dbReference type="InterPro" id="IPR000014">
    <property type="entry name" value="PAS"/>
</dbReference>
<keyword evidence="12 17" id="KW-0472">Membrane</keyword>
<dbReference type="Pfam" id="PF02518">
    <property type="entry name" value="HATPase_c"/>
    <property type="match status" value="1"/>
</dbReference>
<dbReference type="Pfam" id="PF00989">
    <property type="entry name" value="PAS"/>
    <property type="match status" value="1"/>
</dbReference>
<proteinExistence type="predicted"/>
<evidence type="ECO:0000259" key="20">
    <source>
        <dbReference type="PROSITE" id="PS50112"/>
    </source>
</evidence>
<keyword evidence="16" id="KW-0175">Coiled coil</keyword>
<dbReference type="SUPFAM" id="SSF52172">
    <property type="entry name" value="CheY-like"/>
    <property type="match status" value="1"/>
</dbReference>
<accession>A0A930BTR8</accession>
<dbReference type="FunFam" id="3.30.565.10:FF:000010">
    <property type="entry name" value="Sensor histidine kinase RcsC"/>
    <property type="match status" value="1"/>
</dbReference>
<dbReference type="FunFam" id="1.10.287.130:FF:000004">
    <property type="entry name" value="Ethylene receptor 1"/>
    <property type="match status" value="1"/>
</dbReference>
<evidence type="ECO:0000256" key="15">
    <source>
        <dbReference type="PROSITE-ProRule" id="PRU00169"/>
    </source>
</evidence>
<evidence type="ECO:0000256" key="9">
    <source>
        <dbReference type="ARBA" id="ARBA00022840"/>
    </source>
</evidence>
<evidence type="ECO:0000256" key="6">
    <source>
        <dbReference type="ARBA" id="ARBA00022692"/>
    </source>
</evidence>
<dbReference type="GO" id="GO:0000155">
    <property type="term" value="F:phosphorelay sensor kinase activity"/>
    <property type="evidence" value="ECO:0007669"/>
    <property type="project" value="InterPro"/>
</dbReference>
<protein>
    <recommendedName>
        <fullName evidence="14">Virulence sensor protein BvgS</fullName>
        <ecNumber evidence="3">2.7.13.3</ecNumber>
    </recommendedName>
</protein>
<dbReference type="InterPro" id="IPR035965">
    <property type="entry name" value="PAS-like_dom_sf"/>
</dbReference>
<dbReference type="InterPro" id="IPR036890">
    <property type="entry name" value="HATPase_C_sf"/>
</dbReference>
<reference evidence="22" key="1">
    <citation type="submission" date="2020-04" db="EMBL/GenBank/DDBJ databases">
        <title>Deep metagenomics examines the oral microbiome during advanced dental caries in children, revealing novel taxa and co-occurrences with host molecules.</title>
        <authorList>
            <person name="Baker J.L."/>
            <person name="Morton J.T."/>
            <person name="Dinis M."/>
            <person name="Alvarez R."/>
            <person name="Tran N.C."/>
            <person name="Knight R."/>
            <person name="Edlund A."/>
        </authorList>
    </citation>
    <scope>NUCLEOTIDE SEQUENCE</scope>
    <source>
        <strain evidence="22">JCVI_32_bin.24</strain>
    </source>
</reference>
<comment type="catalytic activity">
    <reaction evidence="1">
        <text>ATP + protein L-histidine = ADP + protein N-phospho-L-histidine.</text>
        <dbReference type="EC" id="2.7.13.3"/>
    </reaction>
</comment>
<dbReference type="SUPFAM" id="SSF55874">
    <property type="entry name" value="ATPase domain of HSP90 chaperone/DNA topoisomerase II/histidine kinase"/>
    <property type="match status" value="1"/>
</dbReference>
<dbReference type="CDD" id="cd00082">
    <property type="entry name" value="HisKA"/>
    <property type="match status" value="1"/>
</dbReference>
<dbReference type="CDD" id="cd12915">
    <property type="entry name" value="PDC2_DGC_like"/>
    <property type="match status" value="1"/>
</dbReference>
<dbReference type="PROSITE" id="PS50112">
    <property type="entry name" value="PAS"/>
    <property type="match status" value="1"/>
</dbReference>
<feature type="domain" description="Response regulatory" evidence="19">
    <location>
        <begin position="739"/>
        <end position="856"/>
    </location>
</feature>
<dbReference type="InterPro" id="IPR005467">
    <property type="entry name" value="His_kinase_dom"/>
</dbReference>
<dbReference type="GO" id="GO:0005524">
    <property type="term" value="F:ATP binding"/>
    <property type="evidence" value="ECO:0007669"/>
    <property type="project" value="UniProtKB-KW"/>
</dbReference>
<dbReference type="EC" id="2.7.13.3" evidence="3"/>
<evidence type="ECO:0000256" key="2">
    <source>
        <dbReference type="ARBA" id="ARBA00004370"/>
    </source>
</evidence>
<evidence type="ECO:0000256" key="7">
    <source>
        <dbReference type="ARBA" id="ARBA00022741"/>
    </source>
</evidence>
<comment type="function">
    <text evidence="13">Member of the two-component regulatory system BvgS/BvgA. Phosphorylates BvgA via a four-step phosphorelay in response to environmental signals.</text>
</comment>
<dbReference type="Gene3D" id="1.10.287.130">
    <property type="match status" value="1"/>
</dbReference>
<dbReference type="SMART" id="SM00387">
    <property type="entry name" value="HATPase_c"/>
    <property type="match status" value="1"/>
</dbReference>
<dbReference type="Proteomes" id="UP000718593">
    <property type="component" value="Unassembled WGS sequence"/>
</dbReference>
<evidence type="ECO:0000313" key="23">
    <source>
        <dbReference type="Proteomes" id="UP000718593"/>
    </source>
</evidence>
<evidence type="ECO:0000256" key="14">
    <source>
        <dbReference type="ARBA" id="ARBA00070152"/>
    </source>
</evidence>
<feature type="modified residue" description="4-aspartylphosphate" evidence="15">
    <location>
        <position position="789"/>
    </location>
</feature>
<evidence type="ECO:0000256" key="13">
    <source>
        <dbReference type="ARBA" id="ARBA00058004"/>
    </source>
</evidence>
<dbReference type="GO" id="GO:0006355">
    <property type="term" value="P:regulation of DNA-templated transcription"/>
    <property type="evidence" value="ECO:0007669"/>
    <property type="project" value="InterPro"/>
</dbReference>
<dbReference type="PROSITE" id="PS50109">
    <property type="entry name" value="HIS_KIN"/>
    <property type="match status" value="1"/>
</dbReference>
<keyword evidence="8" id="KW-0418">Kinase</keyword>
<comment type="caution">
    <text evidence="22">The sequence shown here is derived from an EMBL/GenBank/DDBJ whole genome shotgun (WGS) entry which is preliminary data.</text>
</comment>
<evidence type="ECO:0000256" key="3">
    <source>
        <dbReference type="ARBA" id="ARBA00012438"/>
    </source>
</evidence>
<evidence type="ECO:0000256" key="11">
    <source>
        <dbReference type="ARBA" id="ARBA00023012"/>
    </source>
</evidence>
<evidence type="ECO:0000256" key="5">
    <source>
        <dbReference type="ARBA" id="ARBA00022679"/>
    </source>
</evidence>
<evidence type="ECO:0000256" key="1">
    <source>
        <dbReference type="ARBA" id="ARBA00000085"/>
    </source>
</evidence>
<feature type="coiled-coil region" evidence="16">
    <location>
        <begin position="442"/>
        <end position="483"/>
    </location>
</feature>
<evidence type="ECO:0000256" key="17">
    <source>
        <dbReference type="SAM" id="Phobius"/>
    </source>
</evidence>
<dbReference type="CDD" id="cd00130">
    <property type="entry name" value="PAS"/>
    <property type="match status" value="1"/>
</dbReference>
<keyword evidence="5" id="KW-0808">Transferase</keyword>
<evidence type="ECO:0000256" key="16">
    <source>
        <dbReference type="SAM" id="Coils"/>
    </source>
</evidence>
<keyword evidence="7" id="KW-0547">Nucleotide-binding</keyword>
<feature type="domain" description="Histidine kinase" evidence="18">
    <location>
        <begin position="490"/>
        <end position="710"/>
    </location>
</feature>
<dbReference type="PANTHER" id="PTHR45339:SF3">
    <property type="entry name" value="HISTIDINE KINASE"/>
    <property type="match status" value="1"/>
</dbReference>
<dbReference type="InterPro" id="IPR013767">
    <property type="entry name" value="PAS_fold"/>
</dbReference>